<organism evidence="1 2">
    <name type="scientific">Dorcoceras hygrometricum</name>
    <dbReference type="NCBI Taxonomy" id="472368"/>
    <lineage>
        <taxon>Eukaryota</taxon>
        <taxon>Viridiplantae</taxon>
        <taxon>Streptophyta</taxon>
        <taxon>Embryophyta</taxon>
        <taxon>Tracheophyta</taxon>
        <taxon>Spermatophyta</taxon>
        <taxon>Magnoliopsida</taxon>
        <taxon>eudicotyledons</taxon>
        <taxon>Gunneridae</taxon>
        <taxon>Pentapetalae</taxon>
        <taxon>asterids</taxon>
        <taxon>lamiids</taxon>
        <taxon>Lamiales</taxon>
        <taxon>Gesneriaceae</taxon>
        <taxon>Didymocarpoideae</taxon>
        <taxon>Trichosporeae</taxon>
        <taxon>Loxocarpinae</taxon>
        <taxon>Dorcoceras</taxon>
    </lineage>
</organism>
<proteinExistence type="predicted"/>
<reference evidence="1 2" key="1">
    <citation type="journal article" date="2015" name="Proc. Natl. Acad. Sci. U.S.A.">
        <title>The resurrection genome of Boea hygrometrica: A blueprint for survival of dehydration.</title>
        <authorList>
            <person name="Xiao L."/>
            <person name="Yang G."/>
            <person name="Zhang L."/>
            <person name="Yang X."/>
            <person name="Zhao S."/>
            <person name="Ji Z."/>
            <person name="Zhou Q."/>
            <person name="Hu M."/>
            <person name="Wang Y."/>
            <person name="Chen M."/>
            <person name="Xu Y."/>
            <person name="Jin H."/>
            <person name="Xiao X."/>
            <person name="Hu G."/>
            <person name="Bao F."/>
            <person name="Hu Y."/>
            <person name="Wan P."/>
            <person name="Li L."/>
            <person name="Deng X."/>
            <person name="Kuang T."/>
            <person name="Xiang C."/>
            <person name="Zhu J.K."/>
            <person name="Oliver M.J."/>
            <person name="He Y."/>
        </authorList>
    </citation>
    <scope>NUCLEOTIDE SEQUENCE [LARGE SCALE GENOMIC DNA]</scope>
    <source>
        <strain evidence="2">cv. XS01</strain>
    </source>
</reference>
<dbReference type="Proteomes" id="UP000250235">
    <property type="component" value="Unassembled WGS sequence"/>
</dbReference>
<dbReference type="AlphaFoldDB" id="A0A2Z6ZSX4"/>
<protein>
    <submittedName>
        <fullName evidence="1">Transcription initiation factor TFIID subunit 2</fullName>
    </submittedName>
</protein>
<keyword evidence="1" id="KW-0648">Protein biosynthesis</keyword>
<gene>
    <name evidence="1" type="ORF">F511_46681</name>
</gene>
<evidence type="ECO:0000313" key="1">
    <source>
        <dbReference type="EMBL" id="KZT76296.1"/>
    </source>
</evidence>
<name>A0A2Z6ZSX4_9LAMI</name>
<evidence type="ECO:0000313" key="2">
    <source>
        <dbReference type="Proteomes" id="UP000250235"/>
    </source>
</evidence>
<sequence length="131" mass="13997">MRTGCAILGQQARGCAPLLARGDHRGRAYGCAIESRAMASGHAQPLRDGSQPVRHDGRMLAAGGAAVGAARPRIMRPACGRVQRAFWWRRPPSGDVSGSVATANSLLGHVRACPEQPMKFSGRYSISGRFW</sequence>
<keyword evidence="1" id="KW-0396">Initiation factor</keyword>
<keyword evidence="2" id="KW-1185">Reference proteome</keyword>
<dbReference type="EMBL" id="KV135402">
    <property type="protein sequence ID" value="KZT76296.1"/>
    <property type="molecule type" value="Genomic_DNA"/>
</dbReference>
<accession>A0A2Z6ZSX4</accession>
<dbReference type="GO" id="GO:0003743">
    <property type="term" value="F:translation initiation factor activity"/>
    <property type="evidence" value="ECO:0007669"/>
    <property type="project" value="UniProtKB-KW"/>
</dbReference>